<keyword evidence="1" id="KW-1133">Transmembrane helix</keyword>
<dbReference type="AlphaFoldDB" id="A0A139BUT3"/>
<protein>
    <recommendedName>
        <fullName evidence="4">YcxB-like protein domain-containing protein</fullName>
    </recommendedName>
</protein>
<accession>A0A139BUT3</accession>
<proteinExistence type="predicted"/>
<gene>
    <name evidence="2" type="ORF">AWT59_1145</name>
</gene>
<reference evidence="2 3" key="1">
    <citation type="submission" date="2016-02" db="EMBL/GenBank/DDBJ databases">
        <authorList>
            <person name="Wen L."/>
            <person name="He K."/>
            <person name="Yang H."/>
        </authorList>
    </citation>
    <scope>NUCLEOTIDE SEQUENCE [LARGE SCALE GENOMIC DNA]</scope>
    <source>
        <strain evidence="2">ShG14-8</strain>
    </source>
</reference>
<comment type="caution">
    <text evidence="2">The sequence shown here is derived from an EMBL/GenBank/DDBJ whole genome shotgun (WGS) entry which is preliminary data.</text>
</comment>
<organism evidence="2 3">
    <name type="scientific">Candidatus Gallionella acididurans</name>
    <dbReference type="NCBI Taxonomy" id="1796491"/>
    <lineage>
        <taxon>Bacteria</taxon>
        <taxon>Pseudomonadati</taxon>
        <taxon>Pseudomonadota</taxon>
        <taxon>Betaproteobacteria</taxon>
        <taxon>Nitrosomonadales</taxon>
        <taxon>Gallionellaceae</taxon>
        <taxon>Gallionella</taxon>
    </lineage>
</organism>
<dbReference type="Proteomes" id="UP000070578">
    <property type="component" value="Unassembled WGS sequence"/>
</dbReference>
<keyword evidence="1" id="KW-0472">Membrane</keyword>
<evidence type="ECO:0000256" key="1">
    <source>
        <dbReference type="SAM" id="Phobius"/>
    </source>
</evidence>
<evidence type="ECO:0000313" key="3">
    <source>
        <dbReference type="Proteomes" id="UP000070578"/>
    </source>
</evidence>
<feature type="transmembrane region" description="Helical" evidence="1">
    <location>
        <begin position="21"/>
        <end position="44"/>
    </location>
</feature>
<evidence type="ECO:0008006" key="4">
    <source>
        <dbReference type="Google" id="ProtNLM"/>
    </source>
</evidence>
<feature type="transmembrane region" description="Helical" evidence="1">
    <location>
        <begin position="50"/>
        <end position="69"/>
    </location>
</feature>
<sequence length="157" mass="17909">MIDKHLTESTQFRFVKDRNGMVWDLMLYIPTVVALGSIASSFWYGDDNSMGYLFFFLACFFFIAGFNRVMKTRLMLLPSAPVSLEIGEQNLGLVQRNGIQVNLVKNLRYYPDYSGKSFGISGLDGTGKQLQFVIHKGQFTNFSQFESAQALLKRYVK</sequence>
<evidence type="ECO:0000313" key="2">
    <source>
        <dbReference type="EMBL" id="KXS32749.1"/>
    </source>
</evidence>
<name>A0A139BUT3_9PROT</name>
<reference evidence="2 3" key="2">
    <citation type="submission" date="2016-03" db="EMBL/GenBank/DDBJ databases">
        <title>New uncultured bacterium of the family Gallionellaceae from acid mine drainage: description and reconstruction of genome based on metagenomic analysis of microbial community.</title>
        <authorList>
            <person name="Kadnikov V."/>
            <person name="Ivasenko D."/>
            <person name="Beletsky A."/>
            <person name="Mardanov A."/>
            <person name="Danilova E."/>
            <person name="Pimenov N."/>
            <person name="Karnachuk O."/>
            <person name="Ravin N."/>
        </authorList>
    </citation>
    <scope>NUCLEOTIDE SEQUENCE [LARGE SCALE GENOMIC DNA]</scope>
    <source>
        <strain evidence="2">ShG14-8</strain>
    </source>
</reference>
<keyword evidence="1" id="KW-0812">Transmembrane</keyword>
<dbReference type="EMBL" id="LSLI01000020">
    <property type="protein sequence ID" value="KXS32749.1"/>
    <property type="molecule type" value="Genomic_DNA"/>
</dbReference>